<dbReference type="InterPro" id="IPR040079">
    <property type="entry name" value="Glutathione_S-Trfase"/>
</dbReference>
<evidence type="ECO:0000313" key="3">
    <source>
        <dbReference type="EMBL" id="ODV65418.1"/>
    </source>
</evidence>
<accession>A0A1E4RDS2</accession>
<dbReference type="InterPro" id="IPR036249">
    <property type="entry name" value="Thioredoxin-like_sf"/>
</dbReference>
<dbReference type="GO" id="GO:0005737">
    <property type="term" value="C:cytoplasm"/>
    <property type="evidence" value="ECO:0007669"/>
    <property type="project" value="TreeGrafter"/>
</dbReference>
<dbReference type="InterPro" id="IPR050983">
    <property type="entry name" value="GST_Omega/HSP26"/>
</dbReference>
<dbReference type="SUPFAM" id="SSF47616">
    <property type="entry name" value="GST C-terminal domain-like"/>
    <property type="match status" value="1"/>
</dbReference>
<dbReference type="Gene3D" id="3.40.30.10">
    <property type="entry name" value="Glutaredoxin"/>
    <property type="match status" value="1"/>
</dbReference>
<feature type="domain" description="GST C-terminal" evidence="2">
    <location>
        <begin position="105"/>
        <end position="223"/>
    </location>
</feature>
<dbReference type="InterPro" id="IPR010987">
    <property type="entry name" value="Glutathione-S-Trfase_C-like"/>
</dbReference>
<reference evidence="4" key="1">
    <citation type="submission" date="2016-05" db="EMBL/GenBank/DDBJ databases">
        <title>Comparative genomics of biotechnologically important yeasts.</title>
        <authorList>
            <consortium name="DOE Joint Genome Institute"/>
            <person name="Riley R."/>
            <person name="Haridas S."/>
            <person name="Wolfe K.H."/>
            <person name="Lopes M.R."/>
            <person name="Hittinger C.T."/>
            <person name="Goker M."/>
            <person name="Salamov A."/>
            <person name="Wisecaver J."/>
            <person name="Long T.M."/>
            <person name="Aerts A.L."/>
            <person name="Barry K."/>
            <person name="Choi C."/>
            <person name="Clum A."/>
            <person name="Coughlan A.Y."/>
            <person name="Deshpande S."/>
            <person name="Douglass A.P."/>
            <person name="Hanson S.J."/>
            <person name="Klenk H.-P."/>
            <person name="Labutti K."/>
            <person name="Lapidus A."/>
            <person name="Lindquist E."/>
            <person name="Lipzen A."/>
            <person name="Meier-Kolthoff J.P."/>
            <person name="Ohm R.A."/>
            <person name="Otillar R.P."/>
            <person name="Pangilinan J."/>
            <person name="Peng Y."/>
            <person name="Rokas A."/>
            <person name="Rosa C.A."/>
            <person name="Scheuner C."/>
            <person name="Sibirny A.A."/>
            <person name="Slot J.C."/>
            <person name="Stielow J.B."/>
            <person name="Sun H."/>
            <person name="Kurtzman C.P."/>
            <person name="Blackwell M."/>
            <person name="Grigoriev I.V."/>
            <person name="Jeffries T.W."/>
        </authorList>
    </citation>
    <scope>NUCLEOTIDE SEQUENCE [LARGE SCALE GENOMIC DNA]</scope>
    <source>
        <strain evidence="4">NRRL Y-1933</strain>
    </source>
</reference>
<name>A0A1E4RDS2_9ASCO</name>
<dbReference type="PROSITE" id="PS50404">
    <property type="entry name" value="GST_NTER"/>
    <property type="match status" value="1"/>
</dbReference>
<evidence type="ECO:0000313" key="4">
    <source>
        <dbReference type="Proteomes" id="UP000095085"/>
    </source>
</evidence>
<dbReference type="Proteomes" id="UP000095085">
    <property type="component" value="Unassembled WGS sequence"/>
</dbReference>
<dbReference type="AlphaFoldDB" id="A0A1E4RDS2"/>
<dbReference type="GO" id="GO:0006749">
    <property type="term" value="P:glutathione metabolic process"/>
    <property type="evidence" value="ECO:0007669"/>
    <property type="project" value="EnsemblFungi"/>
</dbReference>
<dbReference type="GeneID" id="30997661"/>
<dbReference type="Pfam" id="PF00043">
    <property type="entry name" value="GST_C"/>
    <property type="match status" value="1"/>
</dbReference>
<dbReference type="InterPro" id="IPR004046">
    <property type="entry name" value="GST_C"/>
</dbReference>
<dbReference type="Pfam" id="PF13409">
    <property type="entry name" value="GST_N_2"/>
    <property type="match status" value="1"/>
</dbReference>
<dbReference type="SFLD" id="SFLDG00358">
    <property type="entry name" value="Main_(cytGST)"/>
    <property type="match status" value="1"/>
</dbReference>
<dbReference type="InterPro" id="IPR036282">
    <property type="entry name" value="Glutathione-S-Trfase_C_sf"/>
</dbReference>
<dbReference type="InterPro" id="IPR004045">
    <property type="entry name" value="Glutathione_S-Trfase_N"/>
</dbReference>
<protein>
    <submittedName>
        <fullName evidence="3">Glutathione S-transferase</fullName>
    </submittedName>
</protein>
<dbReference type="RefSeq" id="XP_020074485.1">
    <property type="nucleotide sequence ID" value="XM_020223112.1"/>
</dbReference>
<dbReference type="STRING" id="984485.A0A1E4RDS2"/>
<gene>
    <name evidence="3" type="ORF">HYPBUDRAFT_225314</name>
</gene>
<dbReference type="EMBL" id="KV454544">
    <property type="protein sequence ID" value="ODV65418.1"/>
    <property type="molecule type" value="Genomic_DNA"/>
</dbReference>
<dbReference type="Gene3D" id="1.20.1050.10">
    <property type="match status" value="1"/>
</dbReference>
<evidence type="ECO:0000259" key="1">
    <source>
        <dbReference type="PROSITE" id="PS50404"/>
    </source>
</evidence>
<dbReference type="SUPFAM" id="SSF52833">
    <property type="entry name" value="Thioredoxin-like"/>
    <property type="match status" value="1"/>
</dbReference>
<dbReference type="GO" id="GO:0004364">
    <property type="term" value="F:glutathione transferase activity"/>
    <property type="evidence" value="ECO:0007669"/>
    <property type="project" value="EnsemblFungi"/>
</dbReference>
<organism evidence="3 4">
    <name type="scientific">Hyphopichia burtonii NRRL Y-1933</name>
    <dbReference type="NCBI Taxonomy" id="984485"/>
    <lineage>
        <taxon>Eukaryota</taxon>
        <taxon>Fungi</taxon>
        <taxon>Dikarya</taxon>
        <taxon>Ascomycota</taxon>
        <taxon>Saccharomycotina</taxon>
        <taxon>Pichiomycetes</taxon>
        <taxon>Debaryomycetaceae</taxon>
        <taxon>Hyphopichia</taxon>
    </lineage>
</organism>
<evidence type="ECO:0000259" key="2">
    <source>
        <dbReference type="PROSITE" id="PS50405"/>
    </source>
</evidence>
<proteinExistence type="predicted"/>
<dbReference type="PROSITE" id="PS50405">
    <property type="entry name" value="GST_CTER"/>
    <property type="match status" value="1"/>
</dbReference>
<sequence length="223" mass="25862">MLRVAADKTEFKYDQLDKIIMYDLAFSPYPSRVHIALYEKGLHDLVETKTVDFFKGENKQEWFKQKNYSTSLPVFEFKDGSCLSETISMIEFIDRLGEPTLTGFNMMEQSVISMMTRKVENEILGAFVQYFRNAQENPQFAETQKTKVLDGLKYVDGILSANEYVCGDRFTQADIALVGAFILADMIKFEVPKHQALWKWYTKVCERPSIKTHYQATNKQLPQ</sequence>
<dbReference type="PANTHER" id="PTHR43968">
    <property type="match status" value="1"/>
</dbReference>
<dbReference type="OrthoDB" id="2309723at2759"/>
<dbReference type="PANTHER" id="PTHR43968:SF6">
    <property type="entry name" value="GLUTATHIONE S-TRANSFERASE OMEGA"/>
    <property type="match status" value="1"/>
</dbReference>
<keyword evidence="4" id="KW-1185">Reference proteome</keyword>
<keyword evidence="3" id="KW-0808">Transferase</keyword>
<feature type="domain" description="GST N-terminal" evidence="1">
    <location>
        <begin position="17"/>
        <end position="101"/>
    </location>
</feature>
<dbReference type="SFLD" id="SFLDS00019">
    <property type="entry name" value="Glutathione_Transferase_(cytos"/>
    <property type="match status" value="1"/>
</dbReference>